<feature type="transmembrane region" description="Helical" evidence="9">
    <location>
        <begin position="196"/>
        <end position="213"/>
    </location>
</feature>
<keyword evidence="8 9" id="KW-0472">Membrane</keyword>
<evidence type="ECO:0000256" key="3">
    <source>
        <dbReference type="ARBA" id="ARBA00022448"/>
    </source>
</evidence>
<evidence type="ECO:0000256" key="4">
    <source>
        <dbReference type="ARBA" id="ARBA00022692"/>
    </source>
</evidence>
<comment type="subcellular location">
    <subcellularLocation>
        <location evidence="1">Golgi apparatus membrane</location>
        <topology evidence="1">Single-pass type IV membrane protein</topology>
    </subcellularLocation>
</comment>
<organism evidence="10 11">
    <name type="scientific">Pneumocystis jirovecii (strain RU7)</name>
    <name type="common">Human pneumocystis pneumonia agent</name>
    <dbReference type="NCBI Taxonomy" id="1408657"/>
    <lineage>
        <taxon>Eukaryota</taxon>
        <taxon>Fungi</taxon>
        <taxon>Dikarya</taxon>
        <taxon>Ascomycota</taxon>
        <taxon>Taphrinomycotina</taxon>
        <taxon>Pneumocystomycetes</taxon>
        <taxon>Pneumocystaceae</taxon>
        <taxon>Pneumocystis</taxon>
    </lineage>
</organism>
<reference evidence="11" key="1">
    <citation type="journal article" date="2016" name="Nat. Commun.">
        <title>Genome analysis of three Pneumocystis species reveals adaptation mechanisms to life exclusively in mammalian hosts.</title>
        <authorList>
            <person name="Ma L."/>
            <person name="Chen Z."/>
            <person name="Huang D.W."/>
            <person name="Kutty G."/>
            <person name="Ishihara M."/>
            <person name="Wang H."/>
            <person name="Abouelleil A."/>
            <person name="Bishop L."/>
            <person name="Davey E."/>
            <person name="Deng R."/>
            <person name="Deng X."/>
            <person name="Fan L."/>
            <person name="Fantoni G."/>
            <person name="Fitzgerald M."/>
            <person name="Gogineni E."/>
            <person name="Goldberg J.M."/>
            <person name="Handley G."/>
            <person name="Hu X."/>
            <person name="Huber C."/>
            <person name="Jiao X."/>
            <person name="Jones K."/>
            <person name="Levin J.Z."/>
            <person name="Liu Y."/>
            <person name="Macdonald P."/>
            <person name="Melnikov A."/>
            <person name="Raley C."/>
            <person name="Sassi M."/>
            <person name="Sherman B.T."/>
            <person name="Song X."/>
            <person name="Sykes S."/>
            <person name="Tran B."/>
            <person name="Walsh L."/>
            <person name="Xia Y."/>
            <person name="Yang J."/>
            <person name="Young S."/>
            <person name="Zeng Q."/>
            <person name="Zheng X."/>
            <person name="Stephens R."/>
            <person name="Nusbaum C."/>
            <person name="Birren B.W."/>
            <person name="Azadi P."/>
            <person name="Lempicki R.A."/>
            <person name="Cuomo C.A."/>
            <person name="Kovacs J.A."/>
        </authorList>
    </citation>
    <scope>NUCLEOTIDE SEQUENCE [LARGE SCALE GENOMIC DNA]</scope>
    <source>
        <strain evidence="11">RU7</strain>
    </source>
</reference>
<dbReference type="GO" id="GO:0006906">
    <property type="term" value="P:vesicle fusion"/>
    <property type="evidence" value="ECO:0007669"/>
    <property type="project" value="EnsemblFungi"/>
</dbReference>
<keyword evidence="3" id="KW-0813">Transport</keyword>
<evidence type="ECO:0000256" key="5">
    <source>
        <dbReference type="ARBA" id="ARBA00022927"/>
    </source>
</evidence>
<dbReference type="VEuPathDB" id="FungiDB:T551_01160"/>
<dbReference type="GeneID" id="28939678"/>
<dbReference type="OrthoDB" id="422156at2759"/>
<proteinExistence type="inferred from homology"/>
<dbReference type="GO" id="GO:0031201">
    <property type="term" value="C:SNARE complex"/>
    <property type="evidence" value="ECO:0007669"/>
    <property type="project" value="EnsemblFungi"/>
</dbReference>
<dbReference type="GO" id="GO:0005797">
    <property type="term" value="C:Golgi medial cisterna"/>
    <property type="evidence" value="ECO:0007669"/>
    <property type="project" value="EnsemblFungi"/>
</dbReference>
<dbReference type="Pfam" id="PF12352">
    <property type="entry name" value="V-SNARE_C"/>
    <property type="match status" value="1"/>
</dbReference>
<evidence type="ECO:0000256" key="1">
    <source>
        <dbReference type="ARBA" id="ARBA00004409"/>
    </source>
</evidence>
<evidence type="ECO:0000313" key="11">
    <source>
        <dbReference type="Proteomes" id="UP000053447"/>
    </source>
</evidence>
<evidence type="ECO:0000256" key="9">
    <source>
        <dbReference type="SAM" id="Phobius"/>
    </source>
</evidence>
<evidence type="ECO:0000256" key="7">
    <source>
        <dbReference type="ARBA" id="ARBA00023034"/>
    </source>
</evidence>
<keyword evidence="5" id="KW-0653">Protein transport</keyword>
<dbReference type="GO" id="GO:0048219">
    <property type="term" value="P:inter-Golgi cisterna vesicle-mediated transport"/>
    <property type="evidence" value="ECO:0007669"/>
    <property type="project" value="TreeGrafter"/>
</dbReference>
<dbReference type="Proteomes" id="UP000053447">
    <property type="component" value="Unassembled WGS sequence"/>
</dbReference>
<dbReference type="GO" id="GO:0005801">
    <property type="term" value="C:cis-Golgi network"/>
    <property type="evidence" value="ECO:0007669"/>
    <property type="project" value="InterPro"/>
</dbReference>
<keyword evidence="4 9" id="KW-0812">Transmembrane</keyword>
<sequence length="214" mass="25087">MSNEIKSWTSLRSHLISLESQTESLFLEFITTSLDSKTLDFKERIEDLFNKREASISSLSRLLNPDYGGDTIKLHHVQRHKEILQKHMKEFQKMNKKKEIECSYSELKLTKNNTKKHGNTIEDSESDYFLRESSRLDNSHNMADQILLQASATRDDFQQQKYILDNMNQRLSRTISHIPGINLLISKINTKRKRNNLILSFVISTCIIITYFIM</sequence>
<comment type="similarity">
    <text evidence="2">Belongs to the GOSR1 family.</text>
</comment>
<name>A0A0W4ZU40_PNEJ7</name>
<evidence type="ECO:0000256" key="2">
    <source>
        <dbReference type="ARBA" id="ARBA00008473"/>
    </source>
</evidence>
<evidence type="ECO:0008006" key="12">
    <source>
        <dbReference type="Google" id="ProtNLM"/>
    </source>
</evidence>
<dbReference type="GO" id="GO:0005484">
    <property type="term" value="F:SNAP receptor activity"/>
    <property type="evidence" value="ECO:0007669"/>
    <property type="project" value="EnsemblFungi"/>
</dbReference>
<evidence type="ECO:0000313" key="10">
    <source>
        <dbReference type="EMBL" id="KTW31899.1"/>
    </source>
</evidence>
<evidence type="ECO:0000256" key="8">
    <source>
        <dbReference type="ARBA" id="ARBA00023136"/>
    </source>
</evidence>
<dbReference type="GO" id="GO:0000139">
    <property type="term" value="C:Golgi membrane"/>
    <property type="evidence" value="ECO:0007669"/>
    <property type="project" value="UniProtKB-SubCell"/>
</dbReference>
<dbReference type="PANTHER" id="PTHR21094">
    <property type="entry name" value="GOS-28 SNARE- RELATED"/>
    <property type="match status" value="1"/>
</dbReference>
<dbReference type="STRING" id="1408657.A0A0W4ZU40"/>
<evidence type="ECO:0000256" key="6">
    <source>
        <dbReference type="ARBA" id="ARBA00022989"/>
    </source>
</evidence>
<dbReference type="GO" id="GO:0006886">
    <property type="term" value="P:intracellular protein transport"/>
    <property type="evidence" value="ECO:0007669"/>
    <property type="project" value="EnsemblFungi"/>
</dbReference>
<dbReference type="eggNOG" id="KOG3208">
    <property type="taxonomic scope" value="Eukaryota"/>
</dbReference>
<dbReference type="GO" id="GO:0006888">
    <property type="term" value="P:endoplasmic reticulum to Golgi vesicle-mediated transport"/>
    <property type="evidence" value="ECO:0007669"/>
    <property type="project" value="EnsemblFungi"/>
</dbReference>
<comment type="caution">
    <text evidence="10">The sequence shown here is derived from an EMBL/GenBank/DDBJ whole genome shotgun (WGS) entry which is preliminary data.</text>
</comment>
<keyword evidence="6 9" id="KW-1133">Transmembrane helix</keyword>
<dbReference type="InterPro" id="IPR023601">
    <property type="entry name" value="Golgi_SNAP_su1"/>
</dbReference>
<keyword evidence="11" id="KW-1185">Reference proteome</keyword>
<dbReference type="EMBL" id="LFWA01000004">
    <property type="protein sequence ID" value="KTW31899.1"/>
    <property type="molecule type" value="Genomic_DNA"/>
</dbReference>
<gene>
    <name evidence="10" type="ORF">T551_01160</name>
</gene>
<keyword evidence="7" id="KW-0333">Golgi apparatus</keyword>
<protein>
    <recommendedName>
        <fullName evidence="12">Golgi SNAP receptor complex member 1</fullName>
    </recommendedName>
</protein>
<accession>A0A0W4ZU40</accession>
<dbReference type="AlphaFoldDB" id="A0A0W4ZU40"/>
<dbReference type="PANTHER" id="PTHR21094:SF2">
    <property type="entry name" value="GOLGI SNAP RECEPTOR COMPLEX MEMBER 1"/>
    <property type="match status" value="1"/>
</dbReference>
<dbReference type="RefSeq" id="XP_018230591.1">
    <property type="nucleotide sequence ID" value="XM_018373423.1"/>
</dbReference>